<dbReference type="CDD" id="cd02440">
    <property type="entry name" value="AdoMet_MTases"/>
    <property type="match status" value="1"/>
</dbReference>
<dbReference type="InParanoid" id="K1VBN8"/>
<feature type="domain" description="Methyltransferase type 11" evidence="4">
    <location>
        <begin position="63"/>
        <end position="158"/>
    </location>
</feature>
<reference evidence="5 6" key="1">
    <citation type="journal article" date="2012" name="Eukaryot. Cell">
        <title>Genome sequence of the Trichosporon asahii environmental strain CBS 8904.</title>
        <authorList>
            <person name="Yang R.Y."/>
            <person name="Li H.T."/>
            <person name="Zhu H."/>
            <person name="Zhou G.P."/>
            <person name="Wang M."/>
            <person name="Wang L."/>
        </authorList>
    </citation>
    <scope>NUCLEOTIDE SEQUENCE [LARGE SCALE GENOMIC DNA]</scope>
    <source>
        <strain evidence="5 6">CBS 8904</strain>
    </source>
</reference>
<feature type="region of interest" description="Disordered" evidence="3">
    <location>
        <begin position="1"/>
        <end position="24"/>
    </location>
</feature>
<evidence type="ECO:0000313" key="5">
    <source>
        <dbReference type="EMBL" id="EKC98195.1"/>
    </source>
</evidence>
<dbReference type="InterPro" id="IPR029063">
    <property type="entry name" value="SAM-dependent_MTases_sf"/>
</dbReference>
<keyword evidence="6" id="KW-1185">Reference proteome</keyword>
<proteinExistence type="predicted"/>
<feature type="compositionally biased region" description="Basic residues" evidence="3">
    <location>
        <begin position="205"/>
        <end position="216"/>
    </location>
</feature>
<dbReference type="GO" id="GO:0030488">
    <property type="term" value="P:tRNA methylation"/>
    <property type="evidence" value="ECO:0007669"/>
    <property type="project" value="TreeGrafter"/>
</dbReference>
<evidence type="ECO:0000256" key="1">
    <source>
        <dbReference type="ARBA" id="ARBA00022603"/>
    </source>
</evidence>
<evidence type="ECO:0000256" key="3">
    <source>
        <dbReference type="SAM" id="MobiDB-lite"/>
    </source>
</evidence>
<keyword evidence="1" id="KW-0489">Methyltransferase</keyword>
<sequence length="309" mass="33868">MAGSTKPLPVPAAASGDPAADEENQVHEVYEAIAPHFARTRFKQPWPLIERFLSTLPPNSLGLDAGAGNGKYLPAAQAAGHYAIAMDRSGGLLSIARGQLEGGAECILGDLCQDPWRPNTFDFAISVAAIHHLSTPERRADAVQTLIRPLRNGGRFFIYVWAYEQGPNSRRKMGSLADQKEGMEGGERVQDVLVPWVLSSEPGKKKDKAPKVKGRRKQGEEGAEPEPAPETSNEGPKEEEEEEPKVFHRYYHLFAEGELEDLVRTAAKQDGYAVLGKEESKPEAGKYLRVVDVGWEADNWWIEGEVGSA</sequence>
<dbReference type="Pfam" id="PF08241">
    <property type="entry name" value="Methyltransf_11"/>
    <property type="match status" value="1"/>
</dbReference>
<keyword evidence="2" id="KW-0808">Transferase</keyword>
<organism evidence="5 6">
    <name type="scientific">Trichosporon asahii var. asahii (strain CBS 8904)</name>
    <name type="common">Yeast</name>
    <dbReference type="NCBI Taxonomy" id="1220162"/>
    <lineage>
        <taxon>Eukaryota</taxon>
        <taxon>Fungi</taxon>
        <taxon>Dikarya</taxon>
        <taxon>Basidiomycota</taxon>
        <taxon>Agaricomycotina</taxon>
        <taxon>Tremellomycetes</taxon>
        <taxon>Trichosporonales</taxon>
        <taxon>Trichosporonaceae</taxon>
        <taxon>Trichosporon</taxon>
    </lineage>
</organism>
<accession>K1VBN8</accession>
<dbReference type="STRING" id="1220162.K1VBN8"/>
<protein>
    <recommendedName>
        <fullName evidence="4">Methyltransferase type 11 domain-containing protein</fullName>
    </recommendedName>
</protein>
<dbReference type="InterPro" id="IPR013216">
    <property type="entry name" value="Methyltransf_11"/>
</dbReference>
<dbReference type="GO" id="GO:0008757">
    <property type="term" value="F:S-adenosylmethionine-dependent methyltransferase activity"/>
    <property type="evidence" value="ECO:0007669"/>
    <property type="project" value="InterPro"/>
</dbReference>
<evidence type="ECO:0000259" key="4">
    <source>
        <dbReference type="Pfam" id="PF08241"/>
    </source>
</evidence>
<dbReference type="PANTHER" id="PTHR13069:SF21">
    <property type="entry name" value="ALKYLATED DNA REPAIR PROTEIN ALKB HOMOLOG 8"/>
    <property type="match status" value="1"/>
</dbReference>
<gene>
    <name evidence="5" type="ORF">A1Q2_07527</name>
</gene>
<dbReference type="OrthoDB" id="271595at2759"/>
<dbReference type="GO" id="GO:0106335">
    <property type="term" value="F:tRNA (5-carboxymethyluridine(34)-5-O)-methyltransferase activity"/>
    <property type="evidence" value="ECO:0007669"/>
    <property type="project" value="TreeGrafter"/>
</dbReference>
<dbReference type="HOGENOM" id="CLU_029501_2_0_1"/>
<feature type="region of interest" description="Disordered" evidence="3">
    <location>
        <begin position="200"/>
        <end position="243"/>
    </location>
</feature>
<evidence type="ECO:0000313" key="6">
    <source>
        <dbReference type="Proteomes" id="UP000006757"/>
    </source>
</evidence>
<dbReference type="FunCoup" id="K1VBN8">
    <property type="interactions" value="332"/>
</dbReference>
<dbReference type="eggNOG" id="KOG1331">
    <property type="taxonomic scope" value="Eukaryota"/>
</dbReference>
<dbReference type="GO" id="GO:0005634">
    <property type="term" value="C:nucleus"/>
    <property type="evidence" value="ECO:0007669"/>
    <property type="project" value="TreeGrafter"/>
</dbReference>
<dbReference type="GO" id="GO:0005737">
    <property type="term" value="C:cytoplasm"/>
    <property type="evidence" value="ECO:0007669"/>
    <property type="project" value="TreeGrafter"/>
</dbReference>
<evidence type="ECO:0000256" key="2">
    <source>
        <dbReference type="ARBA" id="ARBA00022679"/>
    </source>
</evidence>
<dbReference type="OMA" id="CARDEDW"/>
<dbReference type="EMBL" id="AMBO01000395">
    <property type="protein sequence ID" value="EKC98195.1"/>
    <property type="molecule type" value="Genomic_DNA"/>
</dbReference>
<dbReference type="GO" id="GO:0000049">
    <property type="term" value="F:tRNA binding"/>
    <property type="evidence" value="ECO:0007669"/>
    <property type="project" value="TreeGrafter"/>
</dbReference>
<dbReference type="SUPFAM" id="SSF53335">
    <property type="entry name" value="S-adenosyl-L-methionine-dependent methyltransferases"/>
    <property type="match status" value="1"/>
</dbReference>
<dbReference type="Gene3D" id="3.40.50.150">
    <property type="entry name" value="Vaccinia Virus protein VP39"/>
    <property type="match status" value="1"/>
</dbReference>
<name>K1VBN8_TRIAC</name>
<dbReference type="AlphaFoldDB" id="K1VBN8"/>
<dbReference type="InterPro" id="IPR051422">
    <property type="entry name" value="AlkB_tRNA_MeTrf/Diox"/>
</dbReference>
<dbReference type="PANTHER" id="PTHR13069">
    <property type="entry name" value="ALKYLATED DNA REPAIR PROTEIN ALKB HOMOLOG 8"/>
    <property type="match status" value="1"/>
</dbReference>
<comment type="caution">
    <text evidence="5">The sequence shown here is derived from an EMBL/GenBank/DDBJ whole genome shotgun (WGS) entry which is preliminary data.</text>
</comment>
<dbReference type="GO" id="GO:0002098">
    <property type="term" value="P:tRNA wobble uridine modification"/>
    <property type="evidence" value="ECO:0007669"/>
    <property type="project" value="TreeGrafter"/>
</dbReference>
<dbReference type="Proteomes" id="UP000006757">
    <property type="component" value="Unassembled WGS sequence"/>
</dbReference>